<gene>
    <name evidence="1" type="ORF">Fmac_032449</name>
</gene>
<sequence>MENKLVSLIDLWLPSSQTLIDACVQQPPAEDMHLNTFIWKLLHNGIPTYVFLRDRGSVNESKDSDQEFFDQEFKMNSRNPQRSKISPCQVAIHIQRYLILNNFTNSASHFRQEAGTLIAEAVAKKEVPSSVLCLEQMLDEYTLLKEQKVLVDQEWATLMQERTNFKMMVQNFMNTYGIYQKSQAPMMITNCARVPQPCVSIVATTPQNTSHQQLLPMSIKSNLETRDFSTPMIFSASNSRKRNEVLNYPTVAKKRRGRPPGSKNRVPNTHIKITPVVATFNVEATPMSHASHIPTWISPIVASCNGEATPRTDSSHIETDLSPTMVSTAACNVEPTPTLIPIEKVAVSSTQKTGQGDHCTSRITGEPGMVDPVKVVLDSFTSEFDKEVDISNPNYPDSGMAIKSLLDVFESEFDKDVDISGFSYSESDMELDLGDLEFV</sequence>
<dbReference type="PANTHER" id="PTHR35117:SF1">
    <property type="entry name" value="MYOSIN-M HEAVY PROTEIN"/>
    <property type="match status" value="1"/>
</dbReference>
<name>A0ABD1L5C8_9FABA</name>
<comment type="caution">
    <text evidence="1">The sequence shown here is derived from an EMBL/GenBank/DDBJ whole genome shotgun (WGS) entry which is preliminary data.</text>
</comment>
<reference evidence="1 2" key="1">
    <citation type="submission" date="2024-08" db="EMBL/GenBank/DDBJ databases">
        <title>Insights into the chromosomal genome structure of Flemingia macrophylla.</title>
        <authorList>
            <person name="Ding Y."/>
            <person name="Zhao Y."/>
            <person name="Bi W."/>
            <person name="Wu M."/>
            <person name="Zhao G."/>
            <person name="Gong Y."/>
            <person name="Li W."/>
            <person name="Zhang P."/>
        </authorList>
    </citation>
    <scope>NUCLEOTIDE SEQUENCE [LARGE SCALE GENOMIC DNA]</scope>
    <source>
        <strain evidence="1">DYQJB</strain>
        <tissue evidence="1">Leaf</tissue>
    </source>
</reference>
<organism evidence="1 2">
    <name type="scientific">Flemingia macrophylla</name>
    <dbReference type="NCBI Taxonomy" id="520843"/>
    <lineage>
        <taxon>Eukaryota</taxon>
        <taxon>Viridiplantae</taxon>
        <taxon>Streptophyta</taxon>
        <taxon>Embryophyta</taxon>
        <taxon>Tracheophyta</taxon>
        <taxon>Spermatophyta</taxon>
        <taxon>Magnoliopsida</taxon>
        <taxon>eudicotyledons</taxon>
        <taxon>Gunneridae</taxon>
        <taxon>Pentapetalae</taxon>
        <taxon>rosids</taxon>
        <taxon>fabids</taxon>
        <taxon>Fabales</taxon>
        <taxon>Fabaceae</taxon>
        <taxon>Papilionoideae</taxon>
        <taxon>50 kb inversion clade</taxon>
        <taxon>NPAAA clade</taxon>
        <taxon>indigoferoid/millettioid clade</taxon>
        <taxon>Phaseoleae</taxon>
        <taxon>Flemingia</taxon>
    </lineage>
</organism>
<accession>A0ABD1L5C8</accession>
<dbReference type="PANTHER" id="PTHR35117">
    <property type="entry name" value="MYOSIN-M HEAVY PROTEIN"/>
    <property type="match status" value="1"/>
</dbReference>
<dbReference type="AlphaFoldDB" id="A0ABD1L5C8"/>
<dbReference type="Proteomes" id="UP001603857">
    <property type="component" value="Unassembled WGS sequence"/>
</dbReference>
<evidence type="ECO:0000313" key="2">
    <source>
        <dbReference type="Proteomes" id="UP001603857"/>
    </source>
</evidence>
<evidence type="ECO:0000313" key="1">
    <source>
        <dbReference type="EMBL" id="KAL2318573.1"/>
    </source>
</evidence>
<protein>
    <submittedName>
        <fullName evidence="1">Uncharacterized protein</fullName>
    </submittedName>
</protein>
<proteinExistence type="predicted"/>
<keyword evidence="2" id="KW-1185">Reference proteome</keyword>
<dbReference type="EMBL" id="JBGMDY010000011">
    <property type="protein sequence ID" value="KAL2318573.1"/>
    <property type="molecule type" value="Genomic_DNA"/>
</dbReference>